<gene>
    <name evidence="3" type="ORF">MKK02DRAFT_16406</name>
</gene>
<dbReference type="PANTHER" id="PTHR13395">
    <property type="entry name" value="SISTER CHROMATID COHESION PROTEIN DCC1-RELATED"/>
    <property type="match status" value="1"/>
</dbReference>
<dbReference type="PANTHER" id="PTHR13395:SF6">
    <property type="entry name" value="SISTER CHROMATID COHESION PROTEIN DCC1"/>
    <property type="match status" value="1"/>
</dbReference>
<dbReference type="EMBL" id="JAKWFO010000006">
    <property type="protein sequence ID" value="KAI9634697.1"/>
    <property type="molecule type" value="Genomic_DNA"/>
</dbReference>
<evidence type="ECO:0000313" key="4">
    <source>
        <dbReference type="Proteomes" id="UP001164286"/>
    </source>
</evidence>
<dbReference type="GO" id="GO:0000785">
    <property type="term" value="C:chromatin"/>
    <property type="evidence" value="ECO:0007669"/>
    <property type="project" value="TreeGrafter"/>
</dbReference>
<dbReference type="GO" id="GO:0031390">
    <property type="term" value="C:Ctf18 RFC-like complex"/>
    <property type="evidence" value="ECO:0007669"/>
    <property type="project" value="InterPro"/>
</dbReference>
<evidence type="ECO:0000256" key="1">
    <source>
        <dbReference type="ARBA" id="ARBA00007017"/>
    </source>
</evidence>
<organism evidence="3 4">
    <name type="scientific">Dioszegia hungarica</name>
    <dbReference type="NCBI Taxonomy" id="4972"/>
    <lineage>
        <taxon>Eukaryota</taxon>
        <taxon>Fungi</taxon>
        <taxon>Dikarya</taxon>
        <taxon>Basidiomycota</taxon>
        <taxon>Agaricomycotina</taxon>
        <taxon>Tremellomycetes</taxon>
        <taxon>Tremellales</taxon>
        <taxon>Bulleribasidiaceae</taxon>
        <taxon>Dioszegia</taxon>
    </lineage>
</organism>
<comment type="similarity">
    <text evidence="1">Belongs to the DCC1 family.</text>
</comment>
<dbReference type="GeneID" id="77724828"/>
<dbReference type="InterPro" id="IPR019128">
    <property type="entry name" value="Dcc1"/>
</dbReference>
<proteinExistence type="inferred from homology"/>
<dbReference type="GO" id="GO:0034088">
    <property type="term" value="P:maintenance of mitotic sister chromatid cohesion"/>
    <property type="evidence" value="ECO:0007669"/>
    <property type="project" value="TreeGrafter"/>
</dbReference>
<keyword evidence="4" id="KW-1185">Reference proteome</keyword>
<dbReference type="Pfam" id="PF09724">
    <property type="entry name" value="Dcc1"/>
    <property type="match status" value="1"/>
</dbReference>
<dbReference type="GO" id="GO:0000775">
    <property type="term" value="C:chromosome, centromeric region"/>
    <property type="evidence" value="ECO:0007669"/>
    <property type="project" value="TreeGrafter"/>
</dbReference>
<evidence type="ECO:0000313" key="3">
    <source>
        <dbReference type="EMBL" id="KAI9634697.1"/>
    </source>
</evidence>
<dbReference type="Proteomes" id="UP001164286">
    <property type="component" value="Unassembled WGS sequence"/>
</dbReference>
<accession>A0AA38H568</accession>
<dbReference type="AlphaFoldDB" id="A0AA38H568"/>
<evidence type="ECO:0000256" key="2">
    <source>
        <dbReference type="ARBA" id="ARBA00022705"/>
    </source>
</evidence>
<dbReference type="RefSeq" id="XP_052944474.1">
    <property type="nucleotide sequence ID" value="XM_053085627.1"/>
</dbReference>
<reference evidence="3" key="1">
    <citation type="journal article" date="2022" name="G3 (Bethesda)">
        <title>High quality genome of the basidiomycete yeast Dioszegia hungarica PDD-24b-2 isolated from cloud water.</title>
        <authorList>
            <person name="Jarrige D."/>
            <person name="Haridas S."/>
            <person name="Bleykasten-Grosshans C."/>
            <person name="Joly M."/>
            <person name="Nadalig T."/>
            <person name="Sancelme M."/>
            <person name="Vuilleumier S."/>
            <person name="Grigoriev I.V."/>
            <person name="Amato P."/>
            <person name="Bringel F."/>
        </authorList>
    </citation>
    <scope>NUCLEOTIDE SEQUENCE</scope>
    <source>
        <strain evidence="3">PDD-24b-2</strain>
    </source>
</reference>
<protein>
    <submittedName>
        <fullName evidence="3">Sister chromatid cohesion protein Dcc1</fullName>
    </submittedName>
</protein>
<keyword evidence="2" id="KW-0235">DNA replication</keyword>
<dbReference type="GO" id="GO:0006260">
    <property type="term" value="P:DNA replication"/>
    <property type="evidence" value="ECO:0007669"/>
    <property type="project" value="UniProtKB-KW"/>
</dbReference>
<sequence>MPIATSLPSRNVTLRYPAELLEENYQLLELPADILKQIEGKSDAFPLTIKGRPSDDAVLCTPTSTYLIRTVGISNSLLVCREPKLPNVNGNDELEIRDISHEILELVPQPPNLERIRTLLRPTAWKGIGHGLEPTLGKRKRGWSRVQMESVIQASDAELAAGIKERNVVEIDNRLVLLPSLILGLLLQIMFNLLAIHTKAGAARAPSRPIIRALEEDHEVPPEISAAVIRLFSTNTAGAIEVDSSGDLDVEWIADTKRMVQEIGRGLLETLKGAKRLDLFEGEWREAVSDWEGLVDINMLQGNYLLNAPPPSSTAHSSPLISYFPAHTLPLAPAIRFADLFLTRTPWKPEDMAPFLKGLYREGDTKERDKLVSKFVRVVKDKQGSLWYPRRSG</sequence>
<name>A0AA38H568_9TREE</name>
<comment type="caution">
    <text evidence="3">The sequence shown here is derived from an EMBL/GenBank/DDBJ whole genome shotgun (WGS) entry which is preliminary data.</text>
</comment>